<reference evidence="2" key="1">
    <citation type="journal article" date="2017" name="Genome Announc.">
        <title>Genome sequences of Cyberlindnera fabianii 65, Pichia kudriavzevii 129, and Saccharomyces cerevisiae 131 isolated from fermented masau fruits in Zimbabwe.</title>
        <authorList>
            <person name="van Rijswijck I.M.H."/>
            <person name="Derks M.F.L."/>
            <person name="Abee T."/>
            <person name="de Ridder D."/>
            <person name="Smid E.J."/>
        </authorList>
    </citation>
    <scope>NUCLEOTIDE SEQUENCE [LARGE SCALE GENOMIC DNA]</scope>
    <source>
        <strain evidence="2">65</strain>
    </source>
</reference>
<name>A0A1V2L2K2_CYBFA</name>
<protein>
    <submittedName>
        <fullName evidence="1">Putative carboxymethylenebutenolidase</fullName>
    </submittedName>
</protein>
<proteinExistence type="predicted"/>
<dbReference type="OMA" id="YPLAKFP"/>
<dbReference type="VEuPathDB" id="FungiDB:BON22_3913"/>
<dbReference type="AlphaFoldDB" id="A0A1V2L2K2"/>
<evidence type="ECO:0000313" key="2">
    <source>
        <dbReference type="Proteomes" id="UP000189513"/>
    </source>
</evidence>
<accession>A0A1V2L2K2</accession>
<dbReference type="EMBL" id="MPUK01000008">
    <property type="protein sequence ID" value="ONH66137.1"/>
    <property type="molecule type" value="Genomic_DNA"/>
</dbReference>
<dbReference type="STRING" id="36022.A0A1V2L2K2"/>
<comment type="caution">
    <text evidence="1">The sequence shown here is derived from an EMBL/GenBank/DDBJ whole genome shotgun (WGS) entry which is preliminary data.</text>
</comment>
<keyword evidence="2" id="KW-1185">Reference proteome</keyword>
<gene>
    <name evidence="1" type="ORF">BON22_3913</name>
</gene>
<dbReference type="PANTHER" id="PTHR47562:SF2">
    <property type="entry name" value="CARBOXYMETHYLENEBUTENOLIDASE-RELATED"/>
    <property type="match status" value="1"/>
</dbReference>
<evidence type="ECO:0000313" key="1">
    <source>
        <dbReference type="EMBL" id="ONH66137.1"/>
    </source>
</evidence>
<organism evidence="1 2">
    <name type="scientific">Cyberlindnera fabianii</name>
    <name type="common">Yeast</name>
    <name type="synonym">Hansenula fabianii</name>
    <dbReference type="NCBI Taxonomy" id="36022"/>
    <lineage>
        <taxon>Eukaryota</taxon>
        <taxon>Fungi</taxon>
        <taxon>Dikarya</taxon>
        <taxon>Ascomycota</taxon>
        <taxon>Saccharomycotina</taxon>
        <taxon>Saccharomycetes</taxon>
        <taxon>Phaffomycetales</taxon>
        <taxon>Phaffomycetaceae</taxon>
        <taxon>Cyberlindnera</taxon>
    </lineage>
</organism>
<sequence>MLITESYHDVKTSYGTTLRLYTFHPKIPNYPLAKFPGVIVYSEIYQVTGPVARPEPLAYDAEGTDKGNLYKLKNH</sequence>
<dbReference type="Proteomes" id="UP000189513">
    <property type="component" value="Unassembled WGS sequence"/>
</dbReference>
<dbReference type="PANTHER" id="PTHR47562">
    <property type="match status" value="1"/>
</dbReference>